<sequence length="112" mass="11329">MLSFSKLLLLATLFLSGTLSLPVAEPANIGVNVIPGIGLARAAKHQGSRSIQTAEPGSVEKREAEAEAEPGNGFHTGGQFGGGITRGSKREAEPGNGFHSGGQFGGGITRGS</sequence>
<keyword evidence="2" id="KW-0732">Signal</keyword>
<feature type="chain" id="PRO_5014423015" evidence="2">
    <location>
        <begin position="21"/>
        <end position="112"/>
    </location>
</feature>
<dbReference type="RefSeq" id="XP_024727922.1">
    <property type="nucleotide sequence ID" value="XM_024881654.1"/>
</dbReference>
<evidence type="ECO:0000256" key="1">
    <source>
        <dbReference type="SAM" id="MobiDB-lite"/>
    </source>
</evidence>
<dbReference type="InParanoid" id="A0A2J6SJR8"/>
<name>A0A2J6SJR8_9HELO</name>
<accession>A0A2J6SJR8</accession>
<gene>
    <name evidence="3" type="ORF">K444DRAFT_620202</name>
</gene>
<feature type="compositionally biased region" description="Gly residues" evidence="1">
    <location>
        <begin position="74"/>
        <end position="85"/>
    </location>
</feature>
<dbReference type="Proteomes" id="UP000235371">
    <property type="component" value="Unassembled WGS sequence"/>
</dbReference>
<feature type="region of interest" description="Disordered" evidence="1">
    <location>
        <begin position="44"/>
        <end position="112"/>
    </location>
</feature>
<dbReference type="EMBL" id="KZ613912">
    <property type="protein sequence ID" value="PMD51018.1"/>
    <property type="molecule type" value="Genomic_DNA"/>
</dbReference>
<evidence type="ECO:0000313" key="4">
    <source>
        <dbReference type="Proteomes" id="UP000235371"/>
    </source>
</evidence>
<reference evidence="3 4" key="1">
    <citation type="submission" date="2016-04" db="EMBL/GenBank/DDBJ databases">
        <title>A degradative enzymes factory behind the ericoid mycorrhizal symbiosis.</title>
        <authorList>
            <consortium name="DOE Joint Genome Institute"/>
            <person name="Martino E."/>
            <person name="Morin E."/>
            <person name="Grelet G."/>
            <person name="Kuo A."/>
            <person name="Kohler A."/>
            <person name="Daghino S."/>
            <person name="Barry K."/>
            <person name="Choi C."/>
            <person name="Cichocki N."/>
            <person name="Clum A."/>
            <person name="Copeland A."/>
            <person name="Hainaut M."/>
            <person name="Haridas S."/>
            <person name="Labutti K."/>
            <person name="Lindquist E."/>
            <person name="Lipzen A."/>
            <person name="Khouja H.-R."/>
            <person name="Murat C."/>
            <person name="Ohm R."/>
            <person name="Olson A."/>
            <person name="Spatafora J."/>
            <person name="Veneault-Fourrey C."/>
            <person name="Henrissat B."/>
            <person name="Grigoriev I."/>
            <person name="Martin F."/>
            <person name="Perotto S."/>
        </authorList>
    </citation>
    <scope>NUCLEOTIDE SEQUENCE [LARGE SCALE GENOMIC DNA]</scope>
    <source>
        <strain evidence="3 4">E</strain>
    </source>
</reference>
<evidence type="ECO:0000313" key="3">
    <source>
        <dbReference type="EMBL" id="PMD51018.1"/>
    </source>
</evidence>
<proteinExistence type="predicted"/>
<keyword evidence="4" id="KW-1185">Reference proteome</keyword>
<organism evidence="3 4">
    <name type="scientific">Hyaloscypha bicolor E</name>
    <dbReference type="NCBI Taxonomy" id="1095630"/>
    <lineage>
        <taxon>Eukaryota</taxon>
        <taxon>Fungi</taxon>
        <taxon>Dikarya</taxon>
        <taxon>Ascomycota</taxon>
        <taxon>Pezizomycotina</taxon>
        <taxon>Leotiomycetes</taxon>
        <taxon>Helotiales</taxon>
        <taxon>Hyaloscyphaceae</taxon>
        <taxon>Hyaloscypha</taxon>
        <taxon>Hyaloscypha bicolor</taxon>
    </lineage>
</organism>
<feature type="signal peptide" evidence="2">
    <location>
        <begin position="1"/>
        <end position="20"/>
    </location>
</feature>
<dbReference type="AlphaFoldDB" id="A0A2J6SJR8"/>
<protein>
    <submittedName>
        <fullName evidence="3">Uncharacterized protein</fullName>
    </submittedName>
</protein>
<evidence type="ECO:0000256" key="2">
    <source>
        <dbReference type="SAM" id="SignalP"/>
    </source>
</evidence>
<dbReference type="GeneID" id="36589731"/>
<feature type="compositionally biased region" description="Gly residues" evidence="1">
    <location>
        <begin position="98"/>
        <end position="112"/>
    </location>
</feature>